<dbReference type="GO" id="GO:0016491">
    <property type="term" value="F:oxidoreductase activity"/>
    <property type="evidence" value="ECO:0007669"/>
    <property type="project" value="InterPro"/>
</dbReference>
<accession>A0A021VRM9</accession>
<feature type="domain" description="Oxidoreductase DRL-like catalytic" evidence="2">
    <location>
        <begin position="159"/>
        <end position="320"/>
    </location>
</feature>
<dbReference type="PANTHER" id="PTHR37850">
    <property type="entry name" value="STRU PROTEIN"/>
    <property type="match status" value="1"/>
</dbReference>
<proteinExistence type="predicted"/>
<dbReference type="AlphaFoldDB" id="A0A021VRM9"/>
<dbReference type="InterPro" id="IPR005106">
    <property type="entry name" value="Asp/hSer_DH_NAD-bd"/>
</dbReference>
<evidence type="ECO:0000313" key="4">
    <source>
        <dbReference type="Proteomes" id="UP000019753"/>
    </source>
</evidence>
<dbReference type="CDD" id="cd11616">
    <property type="entry name" value="SAF_DH_OX_like"/>
    <property type="match status" value="1"/>
</dbReference>
<dbReference type="Proteomes" id="UP000019753">
    <property type="component" value="Unassembled WGS sequence"/>
</dbReference>
<dbReference type="EMBL" id="AXCW01000185">
    <property type="protein sequence ID" value="EYR62705.1"/>
    <property type="molecule type" value="Genomic_DNA"/>
</dbReference>
<dbReference type="InterPro" id="IPR036291">
    <property type="entry name" value="NAD(P)-bd_dom_sf"/>
</dbReference>
<dbReference type="RefSeq" id="WP_034227371.1">
    <property type="nucleotide sequence ID" value="NZ_AXCW01000185.1"/>
</dbReference>
<evidence type="ECO:0000259" key="2">
    <source>
        <dbReference type="Pfam" id="PF21135"/>
    </source>
</evidence>
<gene>
    <name evidence="3" type="ORF">N866_05785</name>
</gene>
<organism evidence="3 4">
    <name type="scientific">Actinotalea ferrariae CF5-4</name>
    <dbReference type="NCBI Taxonomy" id="948458"/>
    <lineage>
        <taxon>Bacteria</taxon>
        <taxon>Bacillati</taxon>
        <taxon>Actinomycetota</taxon>
        <taxon>Actinomycetes</taxon>
        <taxon>Micrococcales</taxon>
        <taxon>Cellulomonadaceae</taxon>
        <taxon>Actinotalea</taxon>
    </lineage>
</organism>
<dbReference type="Gene3D" id="3.40.50.720">
    <property type="entry name" value="NAD(P)-binding Rossmann-like Domain"/>
    <property type="match status" value="1"/>
</dbReference>
<evidence type="ECO:0000259" key="1">
    <source>
        <dbReference type="Pfam" id="PF03447"/>
    </source>
</evidence>
<dbReference type="PANTHER" id="PTHR37850:SF1">
    <property type="entry name" value="SAF DOMAIN PROTEIN"/>
    <property type="match status" value="1"/>
</dbReference>
<dbReference type="Pfam" id="PF03447">
    <property type="entry name" value="NAD_binding_3"/>
    <property type="match status" value="1"/>
</dbReference>
<evidence type="ECO:0000313" key="3">
    <source>
        <dbReference type="EMBL" id="EYR62705.1"/>
    </source>
</evidence>
<protein>
    <submittedName>
        <fullName evidence="3">NAD(P)-dependent oxidoreductase</fullName>
    </submittedName>
</protein>
<dbReference type="OrthoDB" id="9777844at2"/>
<dbReference type="Pfam" id="PF21135">
    <property type="entry name" value="DRL_cat"/>
    <property type="match status" value="1"/>
</dbReference>
<comment type="caution">
    <text evidence="3">The sequence shown here is derived from an EMBL/GenBank/DDBJ whole genome shotgun (WGS) entry which is preliminary data.</text>
</comment>
<name>A0A021VRM9_9CELL</name>
<reference evidence="3 4" key="1">
    <citation type="submission" date="2014-01" db="EMBL/GenBank/DDBJ databases">
        <title>Actinotalea ferrariae CF5-4.</title>
        <authorList>
            <person name="Chen F."/>
            <person name="Li Y."/>
            <person name="Wang G."/>
        </authorList>
    </citation>
    <scope>NUCLEOTIDE SEQUENCE [LARGE SCALE GENOMIC DNA]</scope>
    <source>
        <strain evidence="3 4">CF5-4</strain>
    </source>
</reference>
<dbReference type="GO" id="GO:0050661">
    <property type="term" value="F:NADP binding"/>
    <property type="evidence" value="ECO:0007669"/>
    <property type="project" value="InterPro"/>
</dbReference>
<feature type="domain" description="Aspartate/homoserine dehydrogenase NAD-binding" evidence="1">
    <location>
        <begin position="24"/>
        <end position="152"/>
    </location>
</feature>
<dbReference type="InterPro" id="IPR048423">
    <property type="entry name" value="DRL_cat"/>
</dbReference>
<dbReference type="SUPFAM" id="SSF51735">
    <property type="entry name" value="NAD(P)-binding Rossmann-fold domains"/>
    <property type="match status" value="1"/>
</dbReference>
<keyword evidence="4" id="KW-1185">Reference proteome</keyword>
<sequence length="435" mass="46045">MIVIDTLLAGRQAGGRPIRVALVGAGFMGRGLVNQIAHAVPGMEVAVIAVRRPEQGFRAFAEAGVDGVVQVDDRRGVERAISRGVAAVTEDILGAVAADGVDAVVDVTGAVELGAHVAVTAFEHGKHLVLMNAEVDATVGPELARRADAAGVVYTGCDGDQPGVQMNLVRFVRGLGLRPLVAGNIKGLQDPYRTPTTQKAFAERWGQDAHMVTSFADGTKISIEQATVANATGMSVHRRGMLGRDHHEHIDTLTARYDLSELESLGGAVDYVVGAQPGPGVYVFATHDDPKQRHYLNLYKLGEGPLYSFYTPYHLCHFEVPNTVARAVLLGDAAIRPLGAPTVEVVTTAKTDLAEGTVLDGLGGYHYYGQADRADVTATERLLPIGVAEGCRLLRAVPRDAVLTYDDVELPSGRLVDELRVAQSALQGTPAALSV</sequence>